<accession>A0A1I7UZW7</accession>
<keyword evidence="1" id="KW-0175">Coiled coil</keyword>
<keyword evidence="2" id="KW-1185">Reference proteome</keyword>
<dbReference type="WBParaSite" id="Csp11.Scaffold630.g21008.t1">
    <property type="protein sequence ID" value="Csp11.Scaffold630.g21008.t1"/>
    <property type="gene ID" value="Csp11.Scaffold630.g21008"/>
</dbReference>
<evidence type="ECO:0000256" key="1">
    <source>
        <dbReference type="SAM" id="Coils"/>
    </source>
</evidence>
<evidence type="ECO:0000313" key="3">
    <source>
        <dbReference type="WBParaSite" id="Csp11.Scaffold630.g21008.t1"/>
    </source>
</evidence>
<dbReference type="Proteomes" id="UP000095282">
    <property type="component" value="Unplaced"/>
</dbReference>
<protein>
    <submittedName>
        <fullName evidence="3">SB domain-containing protein</fullName>
    </submittedName>
</protein>
<proteinExistence type="predicted"/>
<sequence length="135" mass="15299">MIERLIRLAQEIQKIDGDVKELMEAEKSIERAEKMGLTVSKIQGFHEKLRIKMDGAVQRKMGELDEKADELDAIVRSLLCQSTEAPTAQNFEEDTRLVADYCAELKTFLASTRTSTCPTIPFSVEKAIRRILNNP</sequence>
<evidence type="ECO:0000313" key="2">
    <source>
        <dbReference type="Proteomes" id="UP000095282"/>
    </source>
</evidence>
<feature type="coiled-coil region" evidence="1">
    <location>
        <begin position="5"/>
        <end position="35"/>
    </location>
</feature>
<name>A0A1I7UZW7_9PELO</name>
<organism evidence="2 3">
    <name type="scientific">Caenorhabditis tropicalis</name>
    <dbReference type="NCBI Taxonomy" id="1561998"/>
    <lineage>
        <taxon>Eukaryota</taxon>
        <taxon>Metazoa</taxon>
        <taxon>Ecdysozoa</taxon>
        <taxon>Nematoda</taxon>
        <taxon>Chromadorea</taxon>
        <taxon>Rhabditida</taxon>
        <taxon>Rhabditina</taxon>
        <taxon>Rhabditomorpha</taxon>
        <taxon>Rhabditoidea</taxon>
        <taxon>Rhabditidae</taxon>
        <taxon>Peloderinae</taxon>
        <taxon>Caenorhabditis</taxon>
    </lineage>
</organism>
<reference evidence="3" key="1">
    <citation type="submission" date="2016-11" db="UniProtKB">
        <authorList>
            <consortium name="WormBaseParasite"/>
        </authorList>
    </citation>
    <scope>IDENTIFICATION</scope>
</reference>
<dbReference type="eggNOG" id="ENOG502T3C2">
    <property type="taxonomic scope" value="Eukaryota"/>
</dbReference>
<dbReference type="AlphaFoldDB" id="A0A1I7UZW7"/>